<sequence length="771" mass="86226">SSRAAGQQAARLLSVRLAARGRGREAAGAARQRPGALDSFLEAKRAHRSPLTSVFTLGGAVGAVAGAAGRGRRPSAGGGGGGQKRSRCSAVAVEEAGSAVAVESSLGPDGRFQGPFVPAPDPPYLGDRLKVWERLAEKKRAESDARPKEPIKIELPDGSVREGLSWATTPMEIAESISKRLAADSVVALVEYSDPSLAVAFADVDQDVDDSDDEEEAVSAQLWDLSRPLEGDCRLELVKFDDPRGQSVFWHSSSHVMGSALEREFGGHLTCGPDVDGGYYYDVFLGDERLSEADYERIEKRMQTVRQEDAPFERLVLTKAEALELFAGNPFKVDLIRRKITDDTLTTAYRCGPLIDLCRGPHVPSTGRIKAFQVTKTSSSYYCASAEKDSLQRVYGVSFPSDKQLKQHMRRLEEAKERDHRLIGKKQELFFFDAVTSPGSCFWTSYGARLYNRLQELMRVEYRSRGFEEVITPNIYSADLFKRSGHYQNYRDDMYGFKVEGQEWFLKPMNCPGHCIMFGSRPRSYRELPIRLASFGVLHRNELSGTLSGLTRVRRFQQDDAHIFCTEGQIKSEVAAALDFVFDIYELFGFEFTLALSTRPKKALGALEMWERAEEQLRQALEETGKPWSLKKGDGAFYGPKIDIQLKDALGRGHQCGTVQLDFQLPLRFNLRFQSERGEAAAEPEAEAAKEAAKEGEAGAEALPLGYERPVILHRSNNENRKSGTSLYSRNIQTYFEHRGRSFRHVLDHFFVHVSFFFKIRLQDFTLRGTR</sequence>
<dbReference type="CDD" id="cd01667">
    <property type="entry name" value="TGS_ThrRS"/>
    <property type="match status" value="1"/>
</dbReference>
<evidence type="ECO:0000256" key="7">
    <source>
        <dbReference type="ARBA" id="ARBA00022917"/>
    </source>
</evidence>
<dbReference type="InterPro" id="IPR006195">
    <property type="entry name" value="aa-tRNA-synth_II"/>
</dbReference>
<dbReference type="SUPFAM" id="SSF55186">
    <property type="entry name" value="ThrRS/AlaRS common domain"/>
    <property type="match status" value="1"/>
</dbReference>
<keyword evidence="5" id="KW-0547">Nucleotide-binding</keyword>
<name>A0ABN9V2E0_9DINO</name>
<comment type="caution">
    <text evidence="14">The sequence shown here is derived from an EMBL/GenBank/DDBJ whole genome shotgun (WGS) entry which is preliminary data.</text>
</comment>
<dbReference type="EMBL" id="CAUYUJ010016590">
    <property type="protein sequence ID" value="CAK0866933.1"/>
    <property type="molecule type" value="Genomic_DNA"/>
</dbReference>
<keyword evidence="4" id="KW-0436">Ligase</keyword>
<evidence type="ECO:0000256" key="4">
    <source>
        <dbReference type="ARBA" id="ARBA00022598"/>
    </source>
</evidence>
<feature type="domain" description="Aminoacyl-transfer RNA synthetases class-II family profile" evidence="12">
    <location>
        <begin position="447"/>
        <end position="713"/>
    </location>
</feature>
<dbReference type="PANTHER" id="PTHR11451:SF46">
    <property type="entry name" value="THREONINE--TRNA LIGASE"/>
    <property type="match status" value="1"/>
</dbReference>
<evidence type="ECO:0000313" key="14">
    <source>
        <dbReference type="EMBL" id="CAK0866933.1"/>
    </source>
</evidence>
<evidence type="ECO:0000256" key="5">
    <source>
        <dbReference type="ARBA" id="ARBA00022741"/>
    </source>
</evidence>
<accession>A0ABN9V2E0</accession>
<dbReference type="Pfam" id="PF07973">
    <property type="entry name" value="tRNA_SAD"/>
    <property type="match status" value="1"/>
</dbReference>
<keyword evidence="15" id="KW-1185">Reference proteome</keyword>
<keyword evidence="7" id="KW-0648">Protein biosynthesis</keyword>
<reference evidence="14" key="1">
    <citation type="submission" date="2023-10" db="EMBL/GenBank/DDBJ databases">
        <authorList>
            <person name="Chen Y."/>
            <person name="Shah S."/>
            <person name="Dougan E. K."/>
            <person name="Thang M."/>
            <person name="Chan C."/>
        </authorList>
    </citation>
    <scope>NUCLEOTIDE SEQUENCE [LARGE SCALE GENOMIC DNA]</scope>
</reference>
<dbReference type="InterPro" id="IPR045864">
    <property type="entry name" value="aa-tRNA-synth_II/BPL/LPL"/>
</dbReference>
<organism evidence="14 15">
    <name type="scientific">Prorocentrum cordatum</name>
    <dbReference type="NCBI Taxonomy" id="2364126"/>
    <lineage>
        <taxon>Eukaryota</taxon>
        <taxon>Sar</taxon>
        <taxon>Alveolata</taxon>
        <taxon>Dinophyceae</taxon>
        <taxon>Prorocentrales</taxon>
        <taxon>Prorocentraceae</taxon>
        <taxon>Prorocentrum</taxon>
    </lineage>
</organism>
<dbReference type="Gene3D" id="3.10.20.30">
    <property type="match status" value="1"/>
</dbReference>
<evidence type="ECO:0000256" key="2">
    <source>
        <dbReference type="ARBA" id="ARBA00008226"/>
    </source>
</evidence>
<dbReference type="SMART" id="SM00863">
    <property type="entry name" value="tRNA_SAD"/>
    <property type="match status" value="1"/>
</dbReference>
<feature type="region of interest" description="Disordered" evidence="11">
    <location>
        <begin position="66"/>
        <end position="85"/>
    </location>
</feature>
<evidence type="ECO:0000256" key="3">
    <source>
        <dbReference type="ARBA" id="ARBA00013163"/>
    </source>
</evidence>
<evidence type="ECO:0000256" key="10">
    <source>
        <dbReference type="ARBA" id="ARBA00049515"/>
    </source>
</evidence>
<feature type="non-terminal residue" evidence="14">
    <location>
        <position position="1"/>
    </location>
</feature>
<evidence type="ECO:0000313" key="15">
    <source>
        <dbReference type="Proteomes" id="UP001189429"/>
    </source>
</evidence>
<dbReference type="SUPFAM" id="SSF55681">
    <property type="entry name" value="Class II aaRS and biotin synthetases"/>
    <property type="match status" value="1"/>
</dbReference>
<dbReference type="InterPro" id="IPR033728">
    <property type="entry name" value="ThrRS_core"/>
</dbReference>
<evidence type="ECO:0000256" key="9">
    <source>
        <dbReference type="ARBA" id="ARBA00031900"/>
    </source>
</evidence>
<gene>
    <name evidence="14" type="ORF">PCOR1329_LOCUS53984</name>
</gene>
<dbReference type="InterPro" id="IPR002314">
    <property type="entry name" value="aa-tRNA-synt_IIb"/>
</dbReference>
<proteinExistence type="inferred from homology"/>
<evidence type="ECO:0000256" key="1">
    <source>
        <dbReference type="ARBA" id="ARBA00004496"/>
    </source>
</evidence>
<dbReference type="Proteomes" id="UP001189429">
    <property type="component" value="Unassembled WGS sequence"/>
</dbReference>
<protein>
    <recommendedName>
        <fullName evidence="3">threonine--tRNA ligase</fullName>
        <ecNumber evidence="3">6.1.1.3</ecNumber>
    </recommendedName>
    <alternativeName>
        <fullName evidence="9">Threonyl-tRNA synthetase</fullName>
    </alternativeName>
</protein>
<dbReference type="Pfam" id="PF02824">
    <property type="entry name" value="TGS"/>
    <property type="match status" value="1"/>
</dbReference>
<comment type="catalytic activity">
    <reaction evidence="10">
        <text>tRNA(Thr) + L-threonine + ATP = L-threonyl-tRNA(Thr) + AMP + diphosphate + H(+)</text>
        <dbReference type="Rhea" id="RHEA:24624"/>
        <dbReference type="Rhea" id="RHEA-COMP:9670"/>
        <dbReference type="Rhea" id="RHEA-COMP:9704"/>
        <dbReference type="ChEBI" id="CHEBI:15378"/>
        <dbReference type="ChEBI" id="CHEBI:30616"/>
        <dbReference type="ChEBI" id="CHEBI:33019"/>
        <dbReference type="ChEBI" id="CHEBI:57926"/>
        <dbReference type="ChEBI" id="CHEBI:78442"/>
        <dbReference type="ChEBI" id="CHEBI:78534"/>
        <dbReference type="ChEBI" id="CHEBI:456215"/>
        <dbReference type="EC" id="6.1.1.3"/>
    </reaction>
</comment>
<dbReference type="InterPro" id="IPR018163">
    <property type="entry name" value="Thr/Ala-tRNA-synth_IIc_edit"/>
</dbReference>
<dbReference type="Pfam" id="PF00587">
    <property type="entry name" value="tRNA-synt_2b"/>
    <property type="match status" value="1"/>
</dbReference>
<feature type="domain" description="TGS" evidence="13">
    <location>
        <begin position="149"/>
        <end position="239"/>
    </location>
</feature>
<comment type="subcellular location">
    <subcellularLocation>
        <location evidence="1">Cytoplasm</location>
    </subcellularLocation>
</comment>
<dbReference type="CDD" id="cd00771">
    <property type="entry name" value="ThrRS_core"/>
    <property type="match status" value="1"/>
</dbReference>
<dbReference type="Gene3D" id="3.30.980.10">
    <property type="entry name" value="Threonyl-trna Synthetase, Chain A, domain 2"/>
    <property type="match status" value="1"/>
</dbReference>
<keyword evidence="8" id="KW-0030">Aminoacyl-tRNA synthetase</keyword>
<evidence type="ECO:0000256" key="8">
    <source>
        <dbReference type="ARBA" id="ARBA00023146"/>
    </source>
</evidence>
<evidence type="ECO:0000259" key="13">
    <source>
        <dbReference type="PROSITE" id="PS51880"/>
    </source>
</evidence>
<dbReference type="NCBIfam" id="TIGR00418">
    <property type="entry name" value="thrS"/>
    <property type="match status" value="1"/>
</dbReference>
<dbReference type="PANTHER" id="PTHR11451">
    <property type="entry name" value="THREONINE-TRNA LIGASE"/>
    <property type="match status" value="1"/>
</dbReference>
<dbReference type="InterPro" id="IPR012676">
    <property type="entry name" value="TGS-like"/>
</dbReference>
<comment type="similarity">
    <text evidence="2">Belongs to the class-II aminoacyl-tRNA synthetase family.</text>
</comment>
<dbReference type="EC" id="6.1.1.3" evidence="3"/>
<evidence type="ECO:0000256" key="6">
    <source>
        <dbReference type="ARBA" id="ARBA00022840"/>
    </source>
</evidence>
<dbReference type="PROSITE" id="PS51880">
    <property type="entry name" value="TGS"/>
    <property type="match status" value="1"/>
</dbReference>
<dbReference type="InterPro" id="IPR012947">
    <property type="entry name" value="tRNA_SAD"/>
</dbReference>
<dbReference type="SUPFAM" id="SSF81271">
    <property type="entry name" value="TGS-like"/>
    <property type="match status" value="1"/>
</dbReference>
<dbReference type="PROSITE" id="PS50862">
    <property type="entry name" value="AA_TRNA_LIGASE_II"/>
    <property type="match status" value="1"/>
</dbReference>
<keyword evidence="6" id="KW-0067">ATP-binding</keyword>
<dbReference type="InterPro" id="IPR002320">
    <property type="entry name" value="Thr-tRNA-ligase_IIa"/>
</dbReference>
<evidence type="ECO:0000259" key="12">
    <source>
        <dbReference type="PROSITE" id="PS50862"/>
    </source>
</evidence>
<dbReference type="Gene3D" id="3.30.930.10">
    <property type="entry name" value="Bira Bifunctional Protein, Domain 2"/>
    <property type="match status" value="1"/>
</dbReference>
<dbReference type="PRINTS" id="PR01047">
    <property type="entry name" value="TRNASYNTHTHR"/>
</dbReference>
<dbReference type="InterPro" id="IPR012675">
    <property type="entry name" value="Beta-grasp_dom_sf"/>
</dbReference>
<dbReference type="InterPro" id="IPR004095">
    <property type="entry name" value="TGS"/>
</dbReference>
<evidence type="ECO:0000256" key="11">
    <source>
        <dbReference type="SAM" id="MobiDB-lite"/>
    </source>
</evidence>